<name>A0A6M3KRY1_9ZZZZ</name>
<dbReference type="AlphaFoldDB" id="A0A6M3KRY1"/>
<gene>
    <name evidence="1" type="ORF">MM415B02339_0009</name>
</gene>
<accession>A0A6M3KRY1</accession>
<protein>
    <submittedName>
        <fullName evidence="1">Uncharacterized protein</fullName>
    </submittedName>
</protein>
<organism evidence="1">
    <name type="scientific">viral metagenome</name>
    <dbReference type="NCBI Taxonomy" id="1070528"/>
    <lineage>
        <taxon>unclassified sequences</taxon>
        <taxon>metagenomes</taxon>
        <taxon>organismal metagenomes</taxon>
    </lineage>
</organism>
<sequence length="201" mass="22357">MPKEPLVTIGLDPGIKSALAVWVDTKLRLVRGVVRATPEMRQQEIQRFLVPGALMEFVSEGQVLGENDPGRFVSILKTADSASRWEEHALMAGIPVADRVLAQSWRATFGLGQARFVKQRAKVARKAMESLVGTLVWTEDMAEATLLAFHRHLQRAAEYDVRLCGDLVVKQRRIRDAITTQGSGSGAIEKWIARGTRRKGR</sequence>
<evidence type="ECO:0000313" key="1">
    <source>
        <dbReference type="EMBL" id="QJA84867.1"/>
    </source>
</evidence>
<dbReference type="EMBL" id="MT142538">
    <property type="protein sequence ID" value="QJA84867.1"/>
    <property type="molecule type" value="Genomic_DNA"/>
</dbReference>
<reference evidence="1" key="1">
    <citation type="submission" date="2020-03" db="EMBL/GenBank/DDBJ databases">
        <title>The deep terrestrial virosphere.</title>
        <authorList>
            <person name="Holmfeldt K."/>
            <person name="Nilsson E."/>
            <person name="Simone D."/>
            <person name="Lopez-Fernandez M."/>
            <person name="Wu X."/>
            <person name="de Brujin I."/>
            <person name="Lundin D."/>
            <person name="Andersson A."/>
            <person name="Bertilsson S."/>
            <person name="Dopson M."/>
        </authorList>
    </citation>
    <scope>NUCLEOTIDE SEQUENCE</scope>
    <source>
        <strain evidence="1">MM415B02339</strain>
    </source>
</reference>
<proteinExistence type="predicted"/>